<organism evidence="2 3">
    <name type="scientific">Paraferrimonas sedimenticola</name>
    <dbReference type="NCBI Taxonomy" id="375674"/>
    <lineage>
        <taxon>Bacteria</taxon>
        <taxon>Pseudomonadati</taxon>
        <taxon>Pseudomonadota</taxon>
        <taxon>Gammaproteobacteria</taxon>
        <taxon>Alteromonadales</taxon>
        <taxon>Ferrimonadaceae</taxon>
        <taxon>Paraferrimonas</taxon>
    </lineage>
</organism>
<dbReference type="Gene3D" id="2.40.160.10">
    <property type="entry name" value="Porin"/>
    <property type="match status" value="1"/>
</dbReference>
<dbReference type="InterPro" id="IPR023614">
    <property type="entry name" value="Porin_dom_sf"/>
</dbReference>
<reference evidence="2" key="2">
    <citation type="submission" date="2023-01" db="EMBL/GenBank/DDBJ databases">
        <title>Draft genome sequence of Paraferrimonas sedimenticola strain NBRC 101628.</title>
        <authorList>
            <person name="Sun Q."/>
            <person name="Mori K."/>
        </authorList>
    </citation>
    <scope>NUCLEOTIDE SEQUENCE</scope>
    <source>
        <strain evidence="2">NBRC 101628</strain>
    </source>
</reference>
<dbReference type="RefSeq" id="WP_095505474.1">
    <property type="nucleotide sequence ID" value="NZ_BSNC01000003.1"/>
</dbReference>
<proteinExistence type="predicted"/>
<dbReference type="SUPFAM" id="SSF56935">
    <property type="entry name" value="Porins"/>
    <property type="match status" value="1"/>
</dbReference>
<dbReference type="Proteomes" id="UP001161422">
    <property type="component" value="Unassembled WGS sequence"/>
</dbReference>
<protein>
    <submittedName>
        <fullName evidence="2">Uncharacterized protein</fullName>
    </submittedName>
</protein>
<feature type="signal peptide" evidence="1">
    <location>
        <begin position="1"/>
        <end position="21"/>
    </location>
</feature>
<name>A0AA37RUM8_9GAMM</name>
<dbReference type="EMBL" id="BSNC01000003">
    <property type="protein sequence ID" value="GLP95466.1"/>
    <property type="molecule type" value="Genomic_DNA"/>
</dbReference>
<dbReference type="AlphaFoldDB" id="A0AA37RUM8"/>
<evidence type="ECO:0000313" key="2">
    <source>
        <dbReference type="EMBL" id="GLP95466.1"/>
    </source>
</evidence>
<keyword evidence="1" id="KW-0732">Signal</keyword>
<gene>
    <name evidence="2" type="ORF">GCM10007895_07720</name>
</gene>
<evidence type="ECO:0000313" key="3">
    <source>
        <dbReference type="Proteomes" id="UP001161422"/>
    </source>
</evidence>
<reference evidence="2" key="1">
    <citation type="journal article" date="2014" name="Int. J. Syst. Evol. Microbiol.">
        <title>Complete genome sequence of Corynebacterium casei LMG S-19264T (=DSM 44701T), isolated from a smear-ripened cheese.</title>
        <authorList>
            <consortium name="US DOE Joint Genome Institute (JGI-PGF)"/>
            <person name="Walter F."/>
            <person name="Albersmeier A."/>
            <person name="Kalinowski J."/>
            <person name="Ruckert C."/>
        </authorList>
    </citation>
    <scope>NUCLEOTIDE SEQUENCE</scope>
    <source>
        <strain evidence="2">NBRC 101628</strain>
    </source>
</reference>
<feature type="chain" id="PRO_5041284283" evidence="1">
    <location>
        <begin position="22"/>
        <end position="178"/>
    </location>
</feature>
<keyword evidence="3" id="KW-1185">Reference proteome</keyword>
<accession>A0AA37RUM8</accession>
<sequence>MKQVALLCAGLTLVASASVQANIQPVQAQPERPQFVALMADYVHADTPMYGITIAPHHYDWDYANWGYYLGYAQSKRRKFEVNDLPHEEYNRQTRFGLSYSLSDSFSLYGGAVYFQNVNRNMAEVQPMIEGQDPIWDERTNNRWGAEAGVRYAFPFGLVLGLGYSSATKGALLSIGMH</sequence>
<comment type="caution">
    <text evidence="2">The sequence shown here is derived from an EMBL/GenBank/DDBJ whole genome shotgun (WGS) entry which is preliminary data.</text>
</comment>
<evidence type="ECO:0000256" key="1">
    <source>
        <dbReference type="SAM" id="SignalP"/>
    </source>
</evidence>